<accession>A0ABD6DNS8</accession>
<dbReference type="AlphaFoldDB" id="A0ABD6DNS8"/>
<evidence type="ECO:0000313" key="2">
    <source>
        <dbReference type="EMBL" id="MFD1647756.1"/>
    </source>
</evidence>
<reference evidence="2 3" key="1">
    <citation type="journal article" date="2019" name="Int. J. Syst. Evol. Microbiol.">
        <title>The Global Catalogue of Microorganisms (GCM) 10K type strain sequencing project: providing services to taxonomists for standard genome sequencing and annotation.</title>
        <authorList>
            <consortium name="The Broad Institute Genomics Platform"/>
            <consortium name="The Broad Institute Genome Sequencing Center for Infectious Disease"/>
            <person name="Wu L."/>
            <person name="Ma J."/>
        </authorList>
    </citation>
    <scope>NUCLEOTIDE SEQUENCE [LARGE SCALE GENOMIC DNA]</scope>
    <source>
        <strain evidence="2 3">CGMCC 1.10390</strain>
    </source>
</reference>
<feature type="region of interest" description="Disordered" evidence="1">
    <location>
        <begin position="584"/>
        <end position="654"/>
    </location>
</feature>
<protein>
    <recommendedName>
        <fullName evidence="4">Right handed beta helix region</fullName>
    </recommendedName>
</protein>
<sequence length="725" mass="75657">MASDKANADEQTGGVSRREALRFLGTAAASAATLGAFGSTASAAPNGEFGTVVDLGTEGLSSGDEIDPYIDEFFVSGNEVHIPPGEYEWNGTLSGPDEGDAALVGDGEIGDVVFRVNSTLGGEFAHGSGTVLFQNVTFRGANPEPKAGITFAVGSDGTLRFEHIRAPDGASQEEDRFLYADSEHAGEAFVRNCYWQGFGNNGAYTDNGRVVYENCVSHNNNIAGIRLGFGDSEVYNSLVIIDGEVPTDGANSANARGIRLREPGDHVIENCDFVYRDVSGAGSPVELRADETAGVMRNCRVLNETGQPVVRNKSSDASWSAENVHISGGGNLELEGVDESDVTRGDGATPPRTDFEEFLGAPIDAGASEPDSGGTSETTPDDYENNVVLHASPDNDGDVAELSLTVSGDADYGSEAEADTDLITANDDGTTTMTSVGLDPDALDSFLFDGEVVDYSLPDGYVVDVSLNGTVTTFAELVGEEPSDTEEEPSEDTAEEHELRVQASPDNPDDVPELSVTVSGDAEYGPESETDTDRIVENDDGTTTVVSVGLDPDAVDSYVFTGEVVDYEFPGEYDVSVAIDGESTTFEALVGESSDDGGSDDGSSDGSTDDGSTDDGSTDDSTSDDSTSDDSTADDTTDDEALPNELVIESTDADSVTAYTVTVSGDVVKDNASSTAAGQFDRFEDVARDGKVIGLVHDGADVYRYSGSVVEVTVDGNADVSLQGV</sequence>
<dbReference type="EMBL" id="JBHUDO010000004">
    <property type="protein sequence ID" value="MFD1647756.1"/>
    <property type="molecule type" value="Genomic_DNA"/>
</dbReference>
<evidence type="ECO:0000313" key="3">
    <source>
        <dbReference type="Proteomes" id="UP001597034"/>
    </source>
</evidence>
<evidence type="ECO:0000256" key="1">
    <source>
        <dbReference type="SAM" id="MobiDB-lite"/>
    </source>
</evidence>
<dbReference type="Proteomes" id="UP001597034">
    <property type="component" value="Unassembled WGS sequence"/>
</dbReference>
<feature type="compositionally biased region" description="Acidic residues" evidence="1">
    <location>
        <begin position="478"/>
        <end position="495"/>
    </location>
</feature>
<feature type="compositionally biased region" description="Acidic residues" evidence="1">
    <location>
        <begin position="593"/>
        <end position="642"/>
    </location>
</feature>
<dbReference type="RefSeq" id="WP_256401765.1">
    <property type="nucleotide sequence ID" value="NZ_JANHJR010000004.1"/>
</dbReference>
<dbReference type="InterPro" id="IPR006311">
    <property type="entry name" value="TAT_signal"/>
</dbReference>
<gene>
    <name evidence="2" type="ORF">ACFSBL_18850</name>
</gene>
<proteinExistence type="predicted"/>
<feature type="region of interest" description="Disordered" evidence="1">
    <location>
        <begin position="311"/>
        <end position="385"/>
    </location>
</feature>
<feature type="region of interest" description="Disordered" evidence="1">
    <location>
        <begin position="478"/>
        <end position="551"/>
    </location>
</feature>
<comment type="caution">
    <text evidence="2">The sequence shown here is derived from an EMBL/GenBank/DDBJ whole genome shotgun (WGS) entry which is preliminary data.</text>
</comment>
<organism evidence="2 3">
    <name type="scientific">Haloarchaeobius litoreus</name>
    <dbReference type="NCBI Taxonomy" id="755306"/>
    <lineage>
        <taxon>Archaea</taxon>
        <taxon>Methanobacteriati</taxon>
        <taxon>Methanobacteriota</taxon>
        <taxon>Stenosarchaea group</taxon>
        <taxon>Halobacteria</taxon>
        <taxon>Halobacteriales</taxon>
        <taxon>Halorubellaceae</taxon>
        <taxon>Haloarchaeobius</taxon>
    </lineage>
</organism>
<keyword evidence="3" id="KW-1185">Reference proteome</keyword>
<evidence type="ECO:0008006" key="4">
    <source>
        <dbReference type="Google" id="ProtNLM"/>
    </source>
</evidence>
<dbReference type="PROSITE" id="PS51318">
    <property type="entry name" value="TAT"/>
    <property type="match status" value="1"/>
</dbReference>
<dbReference type="InterPro" id="IPR011050">
    <property type="entry name" value="Pectin_lyase_fold/virulence"/>
</dbReference>
<name>A0ABD6DNS8_9EURY</name>
<dbReference type="SUPFAM" id="SSF51126">
    <property type="entry name" value="Pectin lyase-like"/>
    <property type="match status" value="1"/>
</dbReference>